<organism evidence="2 3">
    <name type="scientific">Actinomadura miaoliensis</name>
    <dbReference type="NCBI Taxonomy" id="430685"/>
    <lineage>
        <taxon>Bacteria</taxon>
        <taxon>Bacillati</taxon>
        <taxon>Actinomycetota</taxon>
        <taxon>Actinomycetes</taxon>
        <taxon>Streptosporangiales</taxon>
        <taxon>Thermomonosporaceae</taxon>
        <taxon>Actinomadura</taxon>
    </lineage>
</organism>
<dbReference type="InterPro" id="IPR053714">
    <property type="entry name" value="Iso_Racemase_Enz_sf"/>
</dbReference>
<evidence type="ECO:0000256" key="1">
    <source>
        <dbReference type="ARBA" id="ARBA00038414"/>
    </source>
</evidence>
<keyword evidence="3" id="KW-1185">Reference proteome</keyword>
<name>A0ABP7WM16_9ACTN</name>
<gene>
    <name evidence="2" type="ORF">GCM10022214_60930</name>
</gene>
<protein>
    <recommendedName>
        <fullName evidence="4">Asp/Glu racemase</fullName>
    </recommendedName>
</protein>
<dbReference type="EMBL" id="BAAAZG010000047">
    <property type="protein sequence ID" value="GAA4091572.1"/>
    <property type="molecule type" value="Genomic_DNA"/>
</dbReference>
<evidence type="ECO:0000313" key="2">
    <source>
        <dbReference type="EMBL" id="GAA4091572.1"/>
    </source>
</evidence>
<sequence length="235" mass="24273">MSAERTSFTVAVVNAAPASMAPATRGLRDGFPEARPWHLLDDRLVTDADAAGGMTPALRRRMLALIDYAVRGGADAVLLSCSMYGPVVDVARELYPVPVTGSDEAMFEDVAARRPRRVAVLGSLDSAVADSVRRLEAVLARTAGSPGAAPTRVVGVTAAGAADAASAGDHDRLLESLTAAADAHTGTVDAFVIGQYSLTPVHAALAERLSIPVLSPPLMAARALRHRLLTSAAAS</sequence>
<comment type="similarity">
    <text evidence="1">Belongs to the HyuE racemase family.</text>
</comment>
<reference evidence="3" key="1">
    <citation type="journal article" date="2019" name="Int. J. Syst. Evol. Microbiol.">
        <title>The Global Catalogue of Microorganisms (GCM) 10K type strain sequencing project: providing services to taxonomists for standard genome sequencing and annotation.</title>
        <authorList>
            <consortium name="The Broad Institute Genomics Platform"/>
            <consortium name="The Broad Institute Genome Sequencing Center for Infectious Disease"/>
            <person name="Wu L."/>
            <person name="Ma J."/>
        </authorList>
    </citation>
    <scope>NUCLEOTIDE SEQUENCE [LARGE SCALE GENOMIC DNA]</scope>
    <source>
        <strain evidence="3">JCM 16702</strain>
    </source>
</reference>
<evidence type="ECO:0008006" key="4">
    <source>
        <dbReference type="Google" id="ProtNLM"/>
    </source>
</evidence>
<comment type="caution">
    <text evidence="2">The sequence shown here is derived from an EMBL/GenBank/DDBJ whole genome shotgun (WGS) entry which is preliminary data.</text>
</comment>
<dbReference type="RefSeq" id="WP_344954491.1">
    <property type="nucleotide sequence ID" value="NZ_BAAAZG010000047.1"/>
</dbReference>
<dbReference type="InterPro" id="IPR015942">
    <property type="entry name" value="Asp/Glu/hydantoin_racemase"/>
</dbReference>
<evidence type="ECO:0000313" key="3">
    <source>
        <dbReference type="Proteomes" id="UP001500683"/>
    </source>
</evidence>
<dbReference type="Pfam" id="PF01177">
    <property type="entry name" value="Asp_Glu_race"/>
    <property type="match status" value="1"/>
</dbReference>
<accession>A0ABP7WM16</accession>
<dbReference type="Proteomes" id="UP001500683">
    <property type="component" value="Unassembled WGS sequence"/>
</dbReference>
<dbReference type="Gene3D" id="3.40.50.12500">
    <property type="match status" value="1"/>
</dbReference>
<proteinExistence type="inferred from homology"/>